<evidence type="ECO:0008006" key="3">
    <source>
        <dbReference type="Google" id="ProtNLM"/>
    </source>
</evidence>
<dbReference type="PANTHER" id="PTHR40763">
    <property type="entry name" value="MEMBRANE PROTEIN-RELATED"/>
    <property type="match status" value="1"/>
</dbReference>
<gene>
    <name evidence="1" type="ORF">A9Q75_07075</name>
</gene>
<name>A0A1Y5EG98_COLPS</name>
<dbReference type="PANTHER" id="PTHR40763:SF5">
    <property type="entry name" value="MEMBRANE PROTEIN"/>
    <property type="match status" value="1"/>
</dbReference>
<comment type="caution">
    <text evidence="1">The sequence shown here is derived from an EMBL/GenBank/DDBJ whole genome shotgun (WGS) entry which is preliminary data.</text>
</comment>
<accession>A0A1Y5EG98</accession>
<proteinExistence type="predicted"/>
<organism evidence="1 2">
    <name type="scientific">Colwellia psychrerythraea</name>
    <name type="common">Vibrio psychroerythus</name>
    <dbReference type="NCBI Taxonomy" id="28229"/>
    <lineage>
        <taxon>Bacteria</taxon>
        <taxon>Pseudomonadati</taxon>
        <taxon>Pseudomonadota</taxon>
        <taxon>Gammaproteobacteria</taxon>
        <taxon>Alteromonadales</taxon>
        <taxon>Colwelliaceae</taxon>
        <taxon>Colwellia</taxon>
    </lineage>
</organism>
<evidence type="ECO:0000313" key="2">
    <source>
        <dbReference type="Proteomes" id="UP000243053"/>
    </source>
</evidence>
<evidence type="ECO:0000313" key="1">
    <source>
        <dbReference type="EMBL" id="OUR81661.1"/>
    </source>
</evidence>
<dbReference type="Proteomes" id="UP000243053">
    <property type="component" value="Unassembled WGS sequence"/>
</dbReference>
<protein>
    <recommendedName>
        <fullName evidence="3">Cell wall-active antibiotics response LiaF-like C-terminal domain-containing protein</fullName>
    </recommendedName>
</protein>
<sequence length="166" mass="18357">MELANHQDLVDLTSDFPLAVDKAYVENKKQDLAPNFVPGEAEDIDTIVNIFSSSNRGGAFKVAKEIRYFSLFSSSDIDFTDARFSQHEVRIKIFSLFSSDCIYAPENINVASKAFCIFGNIDNSAPTSNAVISAPTIIIEGFSIFSSVAITIKRSMTVKLSRSRIR</sequence>
<reference evidence="2" key="1">
    <citation type="journal article" date="2017" name="Proc. Natl. Acad. Sci. U.S.A.">
        <title>Simulation of Deepwater Horizon oil plume reveals substrate specialization within a complex community of hydrocarbon degraders.</title>
        <authorList>
            <person name="Hu P."/>
            <person name="Dubinsky E.A."/>
            <person name="Probst A.J."/>
            <person name="Wang J."/>
            <person name="Sieber C.M.K."/>
            <person name="Tom L.M."/>
            <person name="Gardinali P."/>
            <person name="Banfield J.F."/>
            <person name="Atlas R.M."/>
            <person name="Andersen G.L."/>
        </authorList>
    </citation>
    <scope>NUCLEOTIDE SEQUENCE [LARGE SCALE GENOMIC DNA]</scope>
</reference>
<dbReference type="EMBL" id="MAAF01000044">
    <property type="protein sequence ID" value="OUR81661.1"/>
    <property type="molecule type" value="Genomic_DNA"/>
</dbReference>
<dbReference type="AlphaFoldDB" id="A0A1Y5EG98"/>